<accession>A0A0W8FY88</accession>
<name>A0A0W8FY88_9ZZZZ</name>
<protein>
    <submittedName>
        <fullName evidence="1">Uncharacterized protein</fullName>
    </submittedName>
</protein>
<organism evidence="1">
    <name type="scientific">hydrocarbon metagenome</name>
    <dbReference type="NCBI Taxonomy" id="938273"/>
    <lineage>
        <taxon>unclassified sequences</taxon>
        <taxon>metagenomes</taxon>
        <taxon>ecological metagenomes</taxon>
    </lineage>
</organism>
<reference evidence="1" key="1">
    <citation type="journal article" date="2015" name="Proc. Natl. Acad. Sci. U.S.A.">
        <title>Networks of energetic and metabolic interactions define dynamics in microbial communities.</title>
        <authorList>
            <person name="Embree M."/>
            <person name="Liu J.K."/>
            <person name="Al-Bassam M.M."/>
            <person name="Zengler K."/>
        </authorList>
    </citation>
    <scope>NUCLEOTIDE SEQUENCE</scope>
</reference>
<dbReference type="EMBL" id="LNQE01000580">
    <property type="protein sequence ID" value="KUG25895.1"/>
    <property type="molecule type" value="Genomic_DNA"/>
</dbReference>
<dbReference type="AlphaFoldDB" id="A0A0W8FY88"/>
<sequence>MLTTELKSWNEESKKSFLLFESKRKVKMIFLKSYTLMKIIYGNK</sequence>
<proteinExistence type="predicted"/>
<comment type="caution">
    <text evidence="1">The sequence shown here is derived from an EMBL/GenBank/DDBJ whole genome shotgun (WGS) entry which is preliminary data.</text>
</comment>
<gene>
    <name evidence="1" type="ORF">ASZ90_004282</name>
</gene>
<evidence type="ECO:0000313" key="1">
    <source>
        <dbReference type="EMBL" id="KUG25895.1"/>
    </source>
</evidence>